<dbReference type="GO" id="GO:0008865">
    <property type="term" value="F:fructokinase activity"/>
    <property type="evidence" value="ECO:0007669"/>
    <property type="project" value="TreeGrafter"/>
</dbReference>
<evidence type="ECO:0000256" key="7">
    <source>
        <dbReference type="SAM" id="MobiDB-lite"/>
    </source>
</evidence>
<keyword evidence="6" id="KW-0324">Glycolysis</keyword>
<feature type="domain" description="Hexokinase N-terminal" evidence="8">
    <location>
        <begin position="42"/>
        <end position="224"/>
    </location>
</feature>
<evidence type="ECO:0000259" key="8">
    <source>
        <dbReference type="Pfam" id="PF00349"/>
    </source>
</evidence>
<keyword evidence="3 6" id="KW-0547">Nucleotide-binding</keyword>
<feature type="region of interest" description="Disordered" evidence="7">
    <location>
        <begin position="288"/>
        <end position="307"/>
    </location>
</feature>
<evidence type="ECO:0000256" key="5">
    <source>
        <dbReference type="ARBA" id="ARBA00022840"/>
    </source>
</evidence>
<evidence type="ECO:0000256" key="6">
    <source>
        <dbReference type="RuleBase" id="RU362007"/>
    </source>
</evidence>
<feature type="domain" description="Hexokinase C-terminal" evidence="9">
    <location>
        <begin position="236"/>
        <end position="504"/>
    </location>
</feature>
<keyword evidence="4 6" id="KW-0418">Kinase</keyword>
<dbReference type="GO" id="GO:0006006">
    <property type="term" value="P:glucose metabolic process"/>
    <property type="evidence" value="ECO:0007669"/>
    <property type="project" value="TreeGrafter"/>
</dbReference>
<dbReference type="Gene3D" id="3.30.420.40">
    <property type="match status" value="1"/>
</dbReference>
<keyword evidence="11" id="KW-1185">Reference proteome</keyword>
<reference evidence="11" key="1">
    <citation type="submission" date="2016-02" db="EMBL/GenBank/DDBJ databases">
        <title>Comparative genomics of biotechnologically important yeasts.</title>
        <authorList>
            <consortium name="DOE Joint Genome Institute"/>
            <person name="Riley R."/>
            <person name="Haridas S."/>
            <person name="Wolfe K.H."/>
            <person name="Lopes M.R."/>
            <person name="Hittinger C.T."/>
            <person name="Goker M."/>
            <person name="Salamov A."/>
            <person name="Wisecaver J."/>
            <person name="Long T.M."/>
            <person name="Aerts A.L."/>
            <person name="Barry K."/>
            <person name="Choi C."/>
            <person name="Clum A."/>
            <person name="Coughlan A.Y."/>
            <person name="Deshpande S."/>
            <person name="Douglass A.P."/>
            <person name="Hanson S.J."/>
            <person name="Klenk H.-P."/>
            <person name="Labutti K."/>
            <person name="Lapidus A."/>
            <person name="Lindquist E."/>
            <person name="Lipzen A."/>
            <person name="Meier-Kolthoff J.P."/>
            <person name="Ohm R.A."/>
            <person name="Otillar R.P."/>
            <person name="Pangilinan J."/>
            <person name="Peng Y."/>
            <person name="Rokas A."/>
            <person name="Rosa C.A."/>
            <person name="Scheuner C."/>
            <person name="Sibirny A.A."/>
            <person name="Slot J.C."/>
            <person name="Stielow J.B."/>
            <person name="Sun H."/>
            <person name="Kurtzman C.P."/>
            <person name="Blackwell M."/>
            <person name="Jeffries T.W."/>
            <person name="Grigoriev I.V."/>
        </authorList>
    </citation>
    <scope>NUCLEOTIDE SEQUENCE [LARGE SCALE GENOMIC DNA]</scope>
    <source>
        <strain evidence="11">NRRL Y-17796</strain>
    </source>
</reference>
<dbReference type="Proteomes" id="UP000095023">
    <property type="component" value="Unassembled WGS sequence"/>
</dbReference>
<dbReference type="EC" id="2.7.1.-" evidence="6"/>
<feature type="compositionally biased region" description="Acidic residues" evidence="7">
    <location>
        <begin position="292"/>
        <end position="307"/>
    </location>
</feature>
<dbReference type="PANTHER" id="PTHR19443:SF24">
    <property type="entry name" value="PHOSPHOTRANSFERASE"/>
    <property type="match status" value="1"/>
</dbReference>
<dbReference type="InterPro" id="IPR022673">
    <property type="entry name" value="Hexokinase_C"/>
</dbReference>
<evidence type="ECO:0000313" key="10">
    <source>
        <dbReference type="EMBL" id="ODV90131.1"/>
    </source>
</evidence>
<dbReference type="GO" id="GO:0005524">
    <property type="term" value="F:ATP binding"/>
    <property type="evidence" value="ECO:0007669"/>
    <property type="project" value="UniProtKB-UniRule"/>
</dbReference>
<keyword evidence="5 6" id="KW-0067">ATP-binding</keyword>
<dbReference type="GO" id="GO:0005536">
    <property type="term" value="F:D-glucose binding"/>
    <property type="evidence" value="ECO:0007669"/>
    <property type="project" value="InterPro"/>
</dbReference>
<protein>
    <recommendedName>
        <fullName evidence="6">Phosphotransferase</fullName>
        <ecNumber evidence="6">2.7.1.-</ecNumber>
    </recommendedName>
</protein>
<dbReference type="InterPro" id="IPR022672">
    <property type="entry name" value="Hexokinase_N"/>
</dbReference>
<dbReference type="GO" id="GO:0004340">
    <property type="term" value="F:glucokinase activity"/>
    <property type="evidence" value="ECO:0007669"/>
    <property type="project" value="TreeGrafter"/>
</dbReference>
<evidence type="ECO:0000256" key="2">
    <source>
        <dbReference type="ARBA" id="ARBA00022679"/>
    </source>
</evidence>
<dbReference type="SUPFAM" id="SSF53067">
    <property type="entry name" value="Actin-like ATPase domain"/>
    <property type="match status" value="2"/>
</dbReference>
<dbReference type="OrthoDB" id="419537at2759"/>
<dbReference type="AlphaFoldDB" id="A0A1E4TED7"/>
<dbReference type="CDD" id="cd24000">
    <property type="entry name" value="ASKHA_NBD_HK"/>
    <property type="match status" value="1"/>
</dbReference>
<evidence type="ECO:0000313" key="11">
    <source>
        <dbReference type="Proteomes" id="UP000095023"/>
    </source>
</evidence>
<dbReference type="Pfam" id="PF00349">
    <property type="entry name" value="Hexokinase_1"/>
    <property type="match status" value="1"/>
</dbReference>
<dbReference type="InterPro" id="IPR001312">
    <property type="entry name" value="Hexokinase"/>
</dbReference>
<sequence length="510" mass="56421">MSSCVIDTKEILSIFDNDPESLLLTESNKKVVDMLSLFDSMFTRDSLIGLTSHFEHTFKSAIKTSPHTMIPTAPLTKNIYNKDAIVRGLYLAIDIGGSNARYALVSVDNNASDLTKILFRKSYAIPEAVKLSNGSEFFDWIAVKALPAIDYARSLTGLVFPLRAGITWSFPFDMNGNSLKMAKGFRVSESIRGWNIKDSLNRSFQLIGVPAIVCNVCHDASAVYLYGISLDPPAMCGLVLGTGLNVAFSLPTHCLLHKVPKDSSNLQEEFCIVNTEVGMFGTPKKFSSPWDPEFETESEPVSECDEMSDTGYSSKRRTFSHDNLCTDSDFDPYLPSNIPMEVIVSGRGLGSVFQNIVIELHDRSLIFSDGLPFLFSQPNAVHTENLSLLMEQPTFELIKSTFSDMFHSEASDCDIRIVIYVIKLIVSRSAAVLACALRALSLIESQLNDVYLQSIHCSAACCGSVMEKFPRYQDLCLYFLDKLSDQPWTLHSYAEATLVGPAISTSKNIP</sequence>
<dbReference type="PROSITE" id="PS51748">
    <property type="entry name" value="HEXOKINASE_2"/>
    <property type="match status" value="1"/>
</dbReference>
<dbReference type="GO" id="GO:0006013">
    <property type="term" value="P:mannose metabolic process"/>
    <property type="evidence" value="ECO:0007669"/>
    <property type="project" value="TreeGrafter"/>
</dbReference>
<dbReference type="GO" id="GO:0019158">
    <property type="term" value="F:mannokinase activity"/>
    <property type="evidence" value="ECO:0007669"/>
    <property type="project" value="TreeGrafter"/>
</dbReference>
<evidence type="ECO:0000256" key="1">
    <source>
        <dbReference type="ARBA" id="ARBA00009225"/>
    </source>
</evidence>
<accession>A0A1E4TED7</accession>
<proteinExistence type="inferred from homology"/>
<dbReference type="Gene3D" id="3.40.367.20">
    <property type="match status" value="1"/>
</dbReference>
<dbReference type="PANTHER" id="PTHR19443">
    <property type="entry name" value="HEXOKINASE"/>
    <property type="match status" value="1"/>
</dbReference>
<dbReference type="UniPathway" id="UPA00109">
    <property type="reaction ID" value="UER00180"/>
</dbReference>
<evidence type="ECO:0000256" key="3">
    <source>
        <dbReference type="ARBA" id="ARBA00022741"/>
    </source>
</evidence>
<comment type="similarity">
    <text evidence="1 6">Belongs to the hexokinase family.</text>
</comment>
<name>A0A1E4TED7_9ASCO</name>
<evidence type="ECO:0000259" key="9">
    <source>
        <dbReference type="Pfam" id="PF03727"/>
    </source>
</evidence>
<dbReference type="Pfam" id="PF03727">
    <property type="entry name" value="Hexokinase_2"/>
    <property type="match status" value="1"/>
</dbReference>
<gene>
    <name evidence="10" type="ORF">CANCADRAFT_101514</name>
</gene>
<organism evidence="10 11">
    <name type="scientific">Tortispora caseinolytica NRRL Y-17796</name>
    <dbReference type="NCBI Taxonomy" id="767744"/>
    <lineage>
        <taxon>Eukaryota</taxon>
        <taxon>Fungi</taxon>
        <taxon>Dikarya</taxon>
        <taxon>Ascomycota</taxon>
        <taxon>Saccharomycotina</taxon>
        <taxon>Trigonopsidomycetes</taxon>
        <taxon>Trigonopsidales</taxon>
        <taxon>Trigonopsidaceae</taxon>
        <taxon>Tortispora</taxon>
    </lineage>
</organism>
<evidence type="ECO:0000256" key="4">
    <source>
        <dbReference type="ARBA" id="ARBA00022777"/>
    </source>
</evidence>
<dbReference type="GO" id="GO:0001678">
    <property type="term" value="P:intracellular glucose homeostasis"/>
    <property type="evidence" value="ECO:0007669"/>
    <property type="project" value="InterPro"/>
</dbReference>
<dbReference type="GO" id="GO:0005739">
    <property type="term" value="C:mitochondrion"/>
    <property type="evidence" value="ECO:0007669"/>
    <property type="project" value="TreeGrafter"/>
</dbReference>
<dbReference type="PRINTS" id="PR00475">
    <property type="entry name" value="HEXOKINASE"/>
</dbReference>
<dbReference type="InterPro" id="IPR043129">
    <property type="entry name" value="ATPase_NBD"/>
</dbReference>
<dbReference type="GO" id="GO:0005829">
    <property type="term" value="C:cytosol"/>
    <property type="evidence" value="ECO:0007669"/>
    <property type="project" value="TreeGrafter"/>
</dbReference>
<dbReference type="EMBL" id="KV453842">
    <property type="protein sequence ID" value="ODV90131.1"/>
    <property type="molecule type" value="Genomic_DNA"/>
</dbReference>
<dbReference type="GO" id="GO:0006096">
    <property type="term" value="P:glycolytic process"/>
    <property type="evidence" value="ECO:0007669"/>
    <property type="project" value="UniProtKB-UniPathway"/>
</dbReference>
<keyword evidence="2 6" id="KW-0808">Transferase</keyword>